<reference evidence="2" key="1">
    <citation type="submission" date="2016-11" db="UniProtKB">
        <authorList>
            <consortium name="WormBaseParasite"/>
        </authorList>
    </citation>
    <scope>IDENTIFICATION</scope>
</reference>
<protein>
    <submittedName>
        <fullName evidence="2">Uncharacterized protein</fullName>
    </submittedName>
</protein>
<accession>A0A1I7WA11</accession>
<organism evidence="1 2">
    <name type="scientific">Heterorhabditis bacteriophora</name>
    <name type="common">Entomopathogenic nematode worm</name>
    <dbReference type="NCBI Taxonomy" id="37862"/>
    <lineage>
        <taxon>Eukaryota</taxon>
        <taxon>Metazoa</taxon>
        <taxon>Ecdysozoa</taxon>
        <taxon>Nematoda</taxon>
        <taxon>Chromadorea</taxon>
        <taxon>Rhabditida</taxon>
        <taxon>Rhabditina</taxon>
        <taxon>Rhabditomorpha</taxon>
        <taxon>Strongyloidea</taxon>
        <taxon>Heterorhabditidae</taxon>
        <taxon>Heterorhabditis</taxon>
    </lineage>
</organism>
<proteinExistence type="predicted"/>
<dbReference type="Proteomes" id="UP000095283">
    <property type="component" value="Unplaced"/>
</dbReference>
<evidence type="ECO:0000313" key="1">
    <source>
        <dbReference type="Proteomes" id="UP000095283"/>
    </source>
</evidence>
<keyword evidence="1" id="KW-1185">Reference proteome</keyword>
<evidence type="ECO:0000313" key="2">
    <source>
        <dbReference type="WBParaSite" id="Hba_01494"/>
    </source>
</evidence>
<dbReference type="AlphaFoldDB" id="A0A1I7WA11"/>
<sequence length="27" mass="3029">MLLDCANPISGSMLVMSKRKLSWFDGQ</sequence>
<name>A0A1I7WA11_HETBA</name>
<dbReference type="WBParaSite" id="Hba_01494">
    <property type="protein sequence ID" value="Hba_01494"/>
    <property type="gene ID" value="Hba_01494"/>
</dbReference>